<dbReference type="SUPFAM" id="SSF82171">
    <property type="entry name" value="DPP6 N-terminal domain-like"/>
    <property type="match status" value="1"/>
</dbReference>
<reference evidence="1 2" key="1">
    <citation type="submission" date="2015-04" db="EMBL/GenBank/DDBJ databases">
        <title>Complete genome of flavobacterium.</title>
        <authorList>
            <person name="Kwon Y.M."/>
            <person name="Kim S.-J."/>
        </authorList>
    </citation>
    <scope>NUCLEOTIDE SEQUENCE [LARGE SCALE GENOMIC DNA]</scope>
    <source>
        <strain evidence="1 2">DK169</strain>
    </source>
</reference>
<comment type="caution">
    <text evidence="1">The sequence shown here is derived from an EMBL/GenBank/DDBJ whole genome shotgun (WGS) entry which is preliminary data.</text>
</comment>
<dbReference type="PATRIC" id="fig|1547436.3.peg.3629"/>
<dbReference type="InterPro" id="IPR011042">
    <property type="entry name" value="6-blade_b-propeller_TolB-like"/>
</dbReference>
<dbReference type="EMBL" id="LCTZ01000002">
    <property type="protein sequence ID" value="KQC31846.1"/>
    <property type="molecule type" value="Genomic_DNA"/>
</dbReference>
<dbReference type="Pfam" id="PF07676">
    <property type="entry name" value="PD40"/>
    <property type="match status" value="4"/>
</dbReference>
<dbReference type="Gene3D" id="2.120.10.30">
    <property type="entry name" value="TolB, C-terminal domain"/>
    <property type="match status" value="1"/>
</dbReference>
<proteinExistence type="predicted"/>
<dbReference type="AlphaFoldDB" id="A0A0Q1CLI1"/>
<name>A0A0Q1CLI1_9FLAO</name>
<organism evidence="1 2">
    <name type="scientific">Flagellimonas eckloniae</name>
    <dbReference type="NCBI Taxonomy" id="346185"/>
    <lineage>
        <taxon>Bacteria</taxon>
        <taxon>Pseudomonadati</taxon>
        <taxon>Bacteroidota</taxon>
        <taxon>Flavobacteriia</taxon>
        <taxon>Flavobacteriales</taxon>
        <taxon>Flavobacteriaceae</taxon>
        <taxon>Flagellimonas</taxon>
    </lineage>
</organism>
<gene>
    <name evidence="1" type="ORF">AAY42_17605</name>
</gene>
<protein>
    <submittedName>
        <fullName evidence="1">WD40 domain-containing protein beta propeller</fullName>
    </submittedName>
</protein>
<accession>A0A0Q1CLI1</accession>
<evidence type="ECO:0000313" key="2">
    <source>
        <dbReference type="Proteomes" id="UP000050827"/>
    </source>
</evidence>
<dbReference type="STRING" id="346185.AAY42_17605"/>
<dbReference type="CDD" id="cd15482">
    <property type="entry name" value="Sialidase_non-viral"/>
    <property type="match status" value="1"/>
</dbReference>
<dbReference type="InterPro" id="IPR011659">
    <property type="entry name" value="WD40"/>
</dbReference>
<dbReference type="Proteomes" id="UP000050827">
    <property type="component" value="Unassembled WGS sequence"/>
</dbReference>
<sequence>MNGAYMGQKPPELIPSMFAPNFISTEESEFGSFFSTDGTEFYLGVDVNGKSEIRYSKMIGTEWSKPKTFLSHERYGYNDPFLSNDENRLYFISERALDGVGDLKDVDIWYIQKNDKTWSEPINAGPNINTDGNEYYISFTNEDTMYFSSNGHNSKKDDHDIYYSKNVGGIFQKSIPLGDAINTPNYEGDVFIAPDESYIIFCSTRDDGFGQGDLYISFKNSDDSWTTAVNMGEPLNTKNYEYCPFVSKDGNYLFYTSNQDIFWVSTDIINEIKNKM</sequence>
<evidence type="ECO:0000313" key="1">
    <source>
        <dbReference type="EMBL" id="KQC31846.1"/>
    </source>
</evidence>
<keyword evidence="2" id="KW-1185">Reference proteome</keyword>